<dbReference type="VEuPathDB" id="FungiDB:TAPDE_005558"/>
<sequence>LWYQNRITKETRDPYFESLEAAQKFVWDCQNVVVDKNSQGHDVQALEMKGMQEIRGLLKLAIDEFRLEPRADVSDYYGSSEADRDTKLKMTTNQVRREGHENE</sequence>
<comment type="caution">
    <text evidence="2">The sequence shown here is derived from an EMBL/GenBank/DDBJ whole genome shotgun (WGS) entry which is preliminary data.</text>
</comment>
<feature type="region of interest" description="Disordered" evidence="1">
    <location>
        <begin position="76"/>
        <end position="103"/>
    </location>
</feature>
<proteinExistence type="predicted"/>
<evidence type="ECO:0000313" key="2">
    <source>
        <dbReference type="EMBL" id="CCG84982.1"/>
    </source>
</evidence>
<dbReference type="EMBL" id="CAHR02000368">
    <property type="protein sequence ID" value="CCG84982.1"/>
    <property type="molecule type" value="Genomic_DNA"/>
</dbReference>
<gene>
    <name evidence="2" type="ORF">TAPDE_005558</name>
</gene>
<reference evidence="2 3" key="1">
    <citation type="journal article" date="2013" name="MBio">
        <title>Genome sequencing of the plant pathogen Taphrina deformans, the causal agent of peach leaf curl.</title>
        <authorList>
            <person name="Cisse O.H."/>
            <person name="Almeida J.M.G.C.F."/>
            <person name="Fonseca A."/>
            <person name="Kumar A.A."/>
            <person name="Salojaervi J."/>
            <person name="Overmyer K."/>
            <person name="Hauser P.M."/>
            <person name="Pagni M."/>
        </authorList>
    </citation>
    <scope>NUCLEOTIDE SEQUENCE [LARGE SCALE GENOMIC DNA]</scope>
    <source>
        <strain evidence="3">PYCC 5710 / ATCC 11124 / CBS 356.35 / IMI 108563 / JCM 9778 / NBRC 8474</strain>
    </source>
</reference>
<evidence type="ECO:0000313" key="3">
    <source>
        <dbReference type="Proteomes" id="UP000013776"/>
    </source>
</evidence>
<feature type="non-terminal residue" evidence="2">
    <location>
        <position position="1"/>
    </location>
</feature>
<name>R4XGF7_TAPDE</name>
<protein>
    <submittedName>
        <fullName evidence="2">Uncharacterized protein</fullName>
    </submittedName>
</protein>
<dbReference type="Proteomes" id="UP000013776">
    <property type="component" value="Unassembled WGS sequence"/>
</dbReference>
<organism evidence="2 3">
    <name type="scientific">Taphrina deformans (strain PYCC 5710 / ATCC 11124 / CBS 356.35 / IMI 108563 / JCM 9778 / NBRC 8474)</name>
    <name type="common">Peach leaf curl fungus</name>
    <name type="synonym">Lalaria deformans</name>
    <dbReference type="NCBI Taxonomy" id="1097556"/>
    <lineage>
        <taxon>Eukaryota</taxon>
        <taxon>Fungi</taxon>
        <taxon>Dikarya</taxon>
        <taxon>Ascomycota</taxon>
        <taxon>Taphrinomycotina</taxon>
        <taxon>Taphrinomycetes</taxon>
        <taxon>Taphrinales</taxon>
        <taxon>Taphrinaceae</taxon>
        <taxon>Taphrina</taxon>
    </lineage>
</organism>
<dbReference type="AlphaFoldDB" id="R4XGF7"/>
<evidence type="ECO:0000256" key="1">
    <source>
        <dbReference type="SAM" id="MobiDB-lite"/>
    </source>
</evidence>
<keyword evidence="3" id="KW-1185">Reference proteome</keyword>
<accession>R4XGF7</accession>